<evidence type="ECO:0000259" key="1">
    <source>
        <dbReference type="Pfam" id="PF01037"/>
    </source>
</evidence>
<dbReference type="PANTHER" id="PTHR30154">
    <property type="entry name" value="LEUCINE-RESPONSIVE REGULATORY PROTEIN"/>
    <property type="match status" value="1"/>
</dbReference>
<accession>A0A2N0UPF6</accession>
<reference evidence="2" key="1">
    <citation type="journal article" date="2018" name="Environ. Microbiol.">
        <title>Sporulation capability and amylosome conservation among diverse human colonic and rumen isolates of the keystone starch-degrader Ruminococcus bromii.</title>
        <authorList>
            <person name="Mukhopadhya I."/>
            <person name="Morais S."/>
            <person name="Laverde-Gomez J."/>
            <person name="Sheridan P.O."/>
            <person name="Walker A.W."/>
            <person name="Kelly W."/>
            <person name="Klieve A.V."/>
            <person name="Ouwerkerk D."/>
            <person name="Duncan S.H."/>
            <person name="Louis P."/>
            <person name="Koropatkin N."/>
            <person name="Cockburn D."/>
            <person name="Kibler R."/>
            <person name="Cooper P.J."/>
            <person name="Sandoval C."/>
            <person name="Crost E."/>
            <person name="Juge N."/>
            <person name="Bayer E.A."/>
            <person name="Flint H.J."/>
        </authorList>
    </citation>
    <scope>NUCLEOTIDE SEQUENCE [LARGE SCALE GENOMIC DNA]</scope>
    <source>
        <strain evidence="2">ATCC 27255</strain>
    </source>
</reference>
<dbReference type="InterPro" id="IPR036390">
    <property type="entry name" value="WH_DNA-bd_sf"/>
</dbReference>
<dbReference type="PANTHER" id="PTHR30154:SF34">
    <property type="entry name" value="TRANSCRIPTIONAL REGULATOR AZLB"/>
    <property type="match status" value="1"/>
</dbReference>
<evidence type="ECO:0000313" key="3">
    <source>
        <dbReference type="Proteomes" id="UP000233425"/>
    </source>
</evidence>
<dbReference type="GeneID" id="93769082"/>
<dbReference type="InterPro" id="IPR019888">
    <property type="entry name" value="Tscrpt_reg_AsnC-like"/>
</dbReference>
<keyword evidence="3" id="KW-1185">Reference proteome</keyword>
<dbReference type="SUPFAM" id="SSF46785">
    <property type="entry name" value="Winged helix' DNA-binding domain"/>
    <property type="match status" value="1"/>
</dbReference>
<dbReference type="InterPro" id="IPR019887">
    <property type="entry name" value="Tscrpt_reg_AsnC/Lrp_C"/>
</dbReference>
<dbReference type="AlphaFoldDB" id="A0A2N0UPF6"/>
<gene>
    <name evidence="2" type="primary">lrp</name>
    <name evidence="2" type="ORF">RBATCC27255_01252</name>
</gene>
<protein>
    <submittedName>
        <fullName evidence="2">Leucine-responsive regulatory protein</fullName>
    </submittedName>
</protein>
<dbReference type="InterPro" id="IPR036388">
    <property type="entry name" value="WH-like_DNA-bd_sf"/>
</dbReference>
<dbReference type="Pfam" id="PF01037">
    <property type="entry name" value="AsnC_trans_reg"/>
    <property type="match status" value="1"/>
</dbReference>
<organism evidence="2 3">
    <name type="scientific">Ruminococcus bromii</name>
    <dbReference type="NCBI Taxonomy" id="40518"/>
    <lineage>
        <taxon>Bacteria</taxon>
        <taxon>Bacillati</taxon>
        <taxon>Bacillota</taxon>
        <taxon>Clostridia</taxon>
        <taxon>Eubacteriales</taxon>
        <taxon>Oscillospiraceae</taxon>
        <taxon>Ruminococcus</taxon>
    </lineage>
</organism>
<proteinExistence type="predicted"/>
<dbReference type="GO" id="GO:0043565">
    <property type="term" value="F:sequence-specific DNA binding"/>
    <property type="evidence" value="ECO:0007669"/>
    <property type="project" value="TreeGrafter"/>
</dbReference>
<dbReference type="InterPro" id="IPR011008">
    <property type="entry name" value="Dimeric_a/b-barrel"/>
</dbReference>
<dbReference type="SMART" id="SM00344">
    <property type="entry name" value="HTH_ASNC"/>
    <property type="match status" value="1"/>
</dbReference>
<feature type="domain" description="Transcription regulator AsnC/Lrp ligand binding" evidence="1">
    <location>
        <begin position="65"/>
        <end position="137"/>
    </location>
</feature>
<dbReference type="GO" id="GO:0005829">
    <property type="term" value="C:cytosol"/>
    <property type="evidence" value="ECO:0007669"/>
    <property type="project" value="TreeGrafter"/>
</dbReference>
<dbReference type="SUPFAM" id="SSF54909">
    <property type="entry name" value="Dimeric alpha+beta barrel"/>
    <property type="match status" value="1"/>
</dbReference>
<dbReference type="Gene3D" id="3.30.70.920">
    <property type="match status" value="1"/>
</dbReference>
<name>A0A2N0UPF6_9FIRM</name>
<evidence type="ECO:0000313" key="2">
    <source>
        <dbReference type="EMBL" id="PKD28200.1"/>
    </source>
</evidence>
<dbReference type="RefSeq" id="WP_015523763.1">
    <property type="nucleotide sequence ID" value="NZ_CABMMZ010000063.1"/>
</dbReference>
<comment type="caution">
    <text evidence="2">The sequence shown here is derived from an EMBL/GenBank/DDBJ whole genome shotgun (WGS) entry which is preliminary data.</text>
</comment>
<dbReference type="EMBL" id="NNSR01000063">
    <property type="protein sequence ID" value="PKD28200.1"/>
    <property type="molecule type" value="Genomic_DNA"/>
</dbReference>
<sequence>MDKLLKLLSENSGFTTAEIAAMLGEPEDYIKAQIKEYENSGVIKGYQAVVNWDMVDDSYVEALIELQVTPKKETGFDEMAELCMGFEEVESLYLMAGTYDFALIVRGESMQDIAMFVAKKLSTIDGVLSTGTHFIMRRYKDRGACLFSDEEKRDGRHLIL</sequence>
<dbReference type="Gene3D" id="1.10.10.10">
    <property type="entry name" value="Winged helix-like DNA-binding domain superfamily/Winged helix DNA-binding domain"/>
    <property type="match status" value="1"/>
</dbReference>
<dbReference type="Proteomes" id="UP000233425">
    <property type="component" value="Unassembled WGS sequence"/>
</dbReference>
<dbReference type="GO" id="GO:0043200">
    <property type="term" value="P:response to amino acid"/>
    <property type="evidence" value="ECO:0007669"/>
    <property type="project" value="TreeGrafter"/>
</dbReference>